<gene>
    <name evidence="3" type="ORF">MARU1_001579</name>
</gene>
<evidence type="ECO:0000256" key="1">
    <source>
        <dbReference type="SAM" id="MobiDB-lite"/>
    </source>
</evidence>
<feature type="region of interest" description="Disordered" evidence="1">
    <location>
        <begin position="55"/>
        <end position="112"/>
    </location>
</feature>
<feature type="compositionally biased region" description="Basic and acidic residues" evidence="1">
    <location>
        <begin position="76"/>
        <end position="87"/>
    </location>
</feature>
<dbReference type="EMBL" id="CP119918">
    <property type="protein sequence ID" value="WFD15557.1"/>
    <property type="molecule type" value="Genomic_DNA"/>
</dbReference>
<protein>
    <submittedName>
        <fullName evidence="3">Uncharacterized protein</fullName>
    </submittedName>
</protein>
<sequence length="370" mass="41854">MITQARHIQRHHASRPSIMEVYHMITEEEAQARLKEEQERDRYAKRWSSGYELLAEMQSREAKQHSPPPPTIQLDDSLHESEIESPLHSKTRTSVSFSTSPPYSPPQAERPHREMSLYPLESSIYPSKHKIPQGSPLKPNASIPDVDHIVAESEVGSILTNDAVSMESKPEPDTQRSESEDATIPYDLWKTVQLLKLITHGSQLADRQNGDESIRQMMHLIKTQNASDSMFSQKDGDTTDALAMDLRLEKISLDDAEYAQRLDDIRHRLGELVTKIDLSSEHAASTDPSKASLVPSLWSQLCGSHISVIRALFTSACIVVFALALLLGLRFRAEYLWQYSYHDILYPSLYPLPSYVSLFLSPDVEYGAPF</sequence>
<feature type="transmembrane region" description="Helical" evidence="2">
    <location>
        <begin position="308"/>
        <end position="329"/>
    </location>
</feature>
<proteinExistence type="predicted"/>
<keyword evidence="4" id="KW-1185">Reference proteome</keyword>
<name>A0AAJ5Z097_9BASI</name>
<feature type="compositionally biased region" description="Basic and acidic residues" evidence="1">
    <location>
        <begin position="168"/>
        <end position="179"/>
    </location>
</feature>
<evidence type="ECO:0000313" key="3">
    <source>
        <dbReference type="EMBL" id="WFD15557.1"/>
    </source>
</evidence>
<accession>A0AAJ5Z097</accession>
<organism evidence="3 4">
    <name type="scientific">Malassezia arunalokei</name>
    <dbReference type="NCBI Taxonomy" id="1514897"/>
    <lineage>
        <taxon>Eukaryota</taxon>
        <taxon>Fungi</taxon>
        <taxon>Dikarya</taxon>
        <taxon>Basidiomycota</taxon>
        <taxon>Ustilaginomycotina</taxon>
        <taxon>Malasseziomycetes</taxon>
        <taxon>Malasseziales</taxon>
        <taxon>Malasseziaceae</taxon>
        <taxon>Malassezia</taxon>
    </lineage>
</organism>
<reference evidence="3 4" key="1">
    <citation type="submission" date="2023-03" db="EMBL/GenBank/DDBJ databases">
        <title>Mating type loci evolution in Malassezia.</title>
        <authorList>
            <person name="Coelho M.A."/>
        </authorList>
    </citation>
    <scope>NUCLEOTIDE SEQUENCE [LARGE SCALE GENOMIC DNA]</scope>
    <source>
        <strain evidence="3 4">CBS 13387</strain>
    </source>
</reference>
<keyword evidence="2" id="KW-1133">Transmembrane helix</keyword>
<dbReference type="Proteomes" id="UP001217582">
    <property type="component" value="Chromosome 3"/>
</dbReference>
<keyword evidence="2" id="KW-0472">Membrane</keyword>
<keyword evidence="2" id="KW-0812">Transmembrane</keyword>
<dbReference type="AlphaFoldDB" id="A0AAJ5Z097"/>
<feature type="region of interest" description="Disordered" evidence="1">
    <location>
        <begin position="157"/>
        <end position="182"/>
    </location>
</feature>
<evidence type="ECO:0000256" key="2">
    <source>
        <dbReference type="SAM" id="Phobius"/>
    </source>
</evidence>
<evidence type="ECO:0000313" key="4">
    <source>
        <dbReference type="Proteomes" id="UP001217582"/>
    </source>
</evidence>
<feature type="compositionally biased region" description="Polar residues" evidence="1">
    <location>
        <begin position="92"/>
        <end position="101"/>
    </location>
</feature>